<dbReference type="VEuPathDB" id="VectorBase:ASIC021322"/>
<evidence type="ECO:0000313" key="7">
    <source>
        <dbReference type="EnsemblMetazoa" id="ASIC021322-PA"/>
    </source>
</evidence>
<sequence>MTRLVQPVCIRYTEGNGNDIVGMNGTTIGFGINKNEKPSDILLEATLTVVDVYTCLASDIVSYARTLKRNMYCAGVTSGVSPCKGDSGSGMFILKNGLWHLRGIVSFTALLPDGSCDSSKYTVFTDVTKYRDWVLQHIDLCKNDRSSKDAICNIGNRYDHDFLIVSGSFSFFRIPLDGGEVVTINKDARGLERLENILDVDCVTGRFYSVYEYGIFCFDNYNLTDSKHVTNGTSANSAIHSVTVDWISRHLYWTENDRISVASIENPNVRTVLIKNLRNPTTIAVDPNRGKLYWIDYNTDAKRHHIEWSNLDGSDRQSLLHIYLLYQTSKIHVLKATGELCWTDGRSRKIKCIDTNSKQIRTMRLIDSMGPIGLFATDEMLYWVDPFA</sequence>
<evidence type="ECO:0000259" key="5">
    <source>
        <dbReference type="PROSITE" id="PS50240"/>
    </source>
</evidence>
<dbReference type="OrthoDB" id="10066840at2759"/>
<dbReference type="PANTHER" id="PTHR46513">
    <property type="entry name" value="VITELLOGENIN RECEPTOR-LIKE PROTEIN-RELATED-RELATED"/>
    <property type="match status" value="1"/>
</dbReference>
<dbReference type="GO" id="GO:0060070">
    <property type="term" value="P:canonical Wnt signaling pathway"/>
    <property type="evidence" value="ECO:0007669"/>
    <property type="project" value="TreeGrafter"/>
</dbReference>
<dbReference type="Proteomes" id="UP000030765">
    <property type="component" value="Unassembled WGS sequence"/>
</dbReference>
<dbReference type="SUPFAM" id="SSF63825">
    <property type="entry name" value="YWTD domain"/>
    <property type="match status" value="1"/>
</dbReference>
<dbReference type="InterPro" id="IPR043504">
    <property type="entry name" value="Peptidase_S1_PA_chymotrypsin"/>
</dbReference>
<dbReference type="PANTHER" id="PTHR46513:SF13">
    <property type="entry name" value="EGF-LIKE DOMAIN-CONTAINING PROTEIN"/>
    <property type="match status" value="1"/>
</dbReference>
<evidence type="ECO:0000256" key="3">
    <source>
        <dbReference type="ARBA" id="ARBA00024195"/>
    </source>
</evidence>
<dbReference type="EMBL" id="ATLV01026319">
    <property type="status" value="NOT_ANNOTATED_CDS"/>
    <property type="molecule type" value="Genomic_DNA"/>
</dbReference>
<dbReference type="GO" id="GO:0042813">
    <property type="term" value="F:Wnt receptor activity"/>
    <property type="evidence" value="ECO:0007669"/>
    <property type="project" value="TreeGrafter"/>
</dbReference>
<keyword evidence="8" id="KW-1185">Reference proteome</keyword>
<dbReference type="InterPro" id="IPR000033">
    <property type="entry name" value="LDLR_classB_rpt"/>
</dbReference>
<dbReference type="InterPro" id="IPR050778">
    <property type="entry name" value="Cueball_EGF_LRP_Nidogen"/>
</dbReference>
<dbReference type="AlphaFoldDB" id="A0A084WS31"/>
<evidence type="ECO:0000313" key="8">
    <source>
        <dbReference type="Proteomes" id="UP000030765"/>
    </source>
</evidence>
<dbReference type="PROSITE" id="PS51120">
    <property type="entry name" value="LDLRB"/>
    <property type="match status" value="1"/>
</dbReference>
<reference evidence="7" key="2">
    <citation type="submission" date="2020-05" db="UniProtKB">
        <authorList>
            <consortium name="EnsemblMetazoa"/>
        </authorList>
    </citation>
    <scope>IDENTIFICATION</scope>
</reference>
<dbReference type="Gene3D" id="2.40.10.10">
    <property type="entry name" value="Trypsin-like serine proteases"/>
    <property type="match status" value="1"/>
</dbReference>
<dbReference type="GO" id="GO:0017147">
    <property type="term" value="F:Wnt-protein binding"/>
    <property type="evidence" value="ECO:0007669"/>
    <property type="project" value="TreeGrafter"/>
</dbReference>
<gene>
    <name evidence="6" type="ORF">ZHAS_00021322</name>
</gene>
<dbReference type="GO" id="GO:0004252">
    <property type="term" value="F:serine-type endopeptidase activity"/>
    <property type="evidence" value="ECO:0007669"/>
    <property type="project" value="InterPro"/>
</dbReference>
<accession>A0A084WS31</accession>
<evidence type="ECO:0000256" key="1">
    <source>
        <dbReference type="ARBA" id="ARBA00022536"/>
    </source>
</evidence>
<feature type="domain" description="Peptidase S1" evidence="5">
    <location>
        <begin position="1"/>
        <end position="139"/>
    </location>
</feature>
<dbReference type="EnsemblMetazoa" id="ASIC021322-RA">
    <property type="protein sequence ID" value="ASIC021322-PA"/>
    <property type="gene ID" value="ASIC021322"/>
</dbReference>
<proteinExistence type="inferred from homology"/>
<name>A0A084WS31_ANOSI</name>
<dbReference type="VEuPathDB" id="VectorBase:ASIS022620"/>
<evidence type="ECO:0000313" key="6">
    <source>
        <dbReference type="EMBL" id="KFB53025.1"/>
    </source>
</evidence>
<organism evidence="6">
    <name type="scientific">Anopheles sinensis</name>
    <name type="common">Mosquito</name>
    <dbReference type="NCBI Taxonomy" id="74873"/>
    <lineage>
        <taxon>Eukaryota</taxon>
        <taxon>Metazoa</taxon>
        <taxon>Ecdysozoa</taxon>
        <taxon>Arthropoda</taxon>
        <taxon>Hexapoda</taxon>
        <taxon>Insecta</taxon>
        <taxon>Pterygota</taxon>
        <taxon>Neoptera</taxon>
        <taxon>Endopterygota</taxon>
        <taxon>Diptera</taxon>
        <taxon>Nematocera</taxon>
        <taxon>Culicoidea</taxon>
        <taxon>Culicidae</taxon>
        <taxon>Anophelinae</taxon>
        <taxon>Anopheles</taxon>
    </lineage>
</organism>
<reference evidence="6 8" key="1">
    <citation type="journal article" date="2014" name="BMC Genomics">
        <title>Genome sequence of Anopheles sinensis provides insight into genetics basis of mosquito competence for malaria parasites.</title>
        <authorList>
            <person name="Zhou D."/>
            <person name="Zhang D."/>
            <person name="Ding G."/>
            <person name="Shi L."/>
            <person name="Hou Q."/>
            <person name="Ye Y."/>
            <person name="Xu Y."/>
            <person name="Zhou H."/>
            <person name="Xiong C."/>
            <person name="Li S."/>
            <person name="Yu J."/>
            <person name="Hong S."/>
            <person name="Yu X."/>
            <person name="Zou P."/>
            <person name="Chen C."/>
            <person name="Chang X."/>
            <person name="Wang W."/>
            <person name="Lv Y."/>
            <person name="Sun Y."/>
            <person name="Ma L."/>
            <person name="Shen B."/>
            <person name="Zhu C."/>
        </authorList>
    </citation>
    <scope>NUCLEOTIDE SEQUENCE [LARGE SCALE GENOMIC DNA]</scope>
</reference>
<feature type="repeat" description="LDL-receptor class B" evidence="4">
    <location>
        <begin position="249"/>
        <end position="289"/>
    </location>
</feature>
<evidence type="ECO:0000256" key="2">
    <source>
        <dbReference type="ARBA" id="ARBA00022737"/>
    </source>
</evidence>
<dbReference type="InterPro" id="IPR009003">
    <property type="entry name" value="Peptidase_S1_PA"/>
</dbReference>
<dbReference type="SMART" id="SM00020">
    <property type="entry name" value="Tryp_SPc"/>
    <property type="match status" value="1"/>
</dbReference>
<dbReference type="GO" id="GO:0005886">
    <property type="term" value="C:plasma membrane"/>
    <property type="evidence" value="ECO:0007669"/>
    <property type="project" value="TreeGrafter"/>
</dbReference>
<dbReference type="STRING" id="74873.A0A084WS31"/>
<dbReference type="Pfam" id="PF00058">
    <property type="entry name" value="Ldl_recept_b"/>
    <property type="match status" value="1"/>
</dbReference>
<protein>
    <submittedName>
        <fullName evidence="7">Peptidase S1 domain-containing protein</fullName>
    </submittedName>
</protein>
<dbReference type="EMBL" id="KE525409">
    <property type="protein sequence ID" value="KFB53025.1"/>
    <property type="molecule type" value="Genomic_DNA"/>
</dbReference>
<dbReference type="SUPFAM" id="SSF50494">
    <property type="entry name" value="Trypsin-like serine proteases"/>
    <property type="match status" value="1"/>
</dbReference>
<dbReference type="PROSITE" id="PS50240">
    <property type="entry name" value="TRYPSIN_DOM"/>
    <property type="match status" value="1"/>
</dbReference>
<dbReference type="Gene3D" id="2.120.10.30">
    <property type="entry name" value="TolB, C-terminal domain"/>
    <property type="match status" value="1"/>
</dbReference>
<keyword evidence="1" id="KW-0245">EGF-like domain</keyword>
<keyword evidence="2" id="KW-0677">Repeat</keyword>
<comment type="similarity">
    <text evidence="3">Belongs to the peptidase S1 family. CLIP subfamily.</text>
</comment>
<evidence type="ECO:0000256" key="4">
    <source>
        <dbReference type="PROSITE-ProRule" id="PRU00461"/>
    </source>
</evidence>
<dbReference type="SMART" id="SM00135">
    <property type="entry name" value="LY"/>
    <property type="match status" value="2"/>
</dbReference>
<dbReference type="GO" id="GO:0006508">
    <property type="term" value="P:proteolysis"/>
    <property type="evidence" value="ECO:0007669"/>
    <property type="project" value="InterPro"/>
</dbReference>
<dbReference type="InterPro" id="IPR011042">
    <property type="entry name" value="6-blade_b-propeller_TolB-like"/>
</dbReference>
<dbReference type="InterPro" id="IPR001254">
    <property type="entry name" value="Trypsin_dom"/>
</dbReference>
<dbReference type="Pfam" id="PF00089">
    <property type="entry name" value="Trypsin"/>
    <property type="match status" value="1"/>
</dbReference>